<geneLocation type="plasmid" evidence="2 3">
    <name>pZSt-cp30-7</name>
</geneLocation>
<proteinExistence type="predicted"/>
<dbReference type="AlphaFoldDB" id="A0A5P8AV13"/>
<accession>A0A5P8AV13</accession>
<dbReference type="InterPro" id="IPR004180">
    <property type="entry name" value="DUF226_BOR_spp"/>
</dbReference>
<gene>
    <name evidence="1" type="ORF">F9Y91_05965</name>
    <name evidence="2" type="ORF">O5404_07030</name>
</gene>
<reference evidence="1" key="1">
    <citation type="submission" date="2019-10" db="EMBL/GenBank/DDBJ databases">
        <title>Whole genome sequencing of Borrelia miyamotoi strains isolated in Europe.</title>
        <authorList>
            <person name="Sprong H."/>
            <person name="Azagi T."/>
            <person name="Kuleshov K.V."/>
            <person name="Platonov A.E."/>
            <person name="Hoornstra D."/>
            <person name="Hovius J.W."/>
        </authorList>
    </citation>
    <scope>NUCLEOTIDE SEQUENCE</scope>
    <source>
        <strain evidence="1">NL-IR-1</strain>
        <plasmid evidence="1">unnamed</plasmid>
    </source>
</reference>
<protein>
    <submittedName>
        <fullName evidence="1">DUF226 domain-containing protein</fullName>
    </submittedName>
</protein>
<geneLocation type="plasmid" evidence="1">
    <name>unnamed</name>
</geneLocation>
<dbReference type="Pfam" id="PF02890">
    <property type="entry name" value="DUF226"/>
    <property type="match status" value="1"/>
</dbReference>
<dbReference type="RefSeq" id="WP_152301293.1">
    <property type="nucleotide sequence ID" value="NZ_CP114730.1"/>
</dbReference>
<evidence type="ECO:0000313" key="1">
    <source>
        <dbReference type="EMBL" id="QFP48751.1"/>
    </source>
</evidence>
<reference evidence="2" key="2">
    <citation type="submission" date="2022-12" db="EMBL/GenBank/DDBJ databases">
        <title>B. miyamotoi WGS.</title>
        <authorList>
            <person name="Gabriele M."/>
            <person name="Kuleshov K.V."/>
            <person name="Hepner S."/>
            <person name="Hoornstra D."/>
            <person name="Hovius J.W."/>
            <person name="Platonov A.E."/>
            <person name="Fingerle V."/>
            <person name="Strube C."/>
        </authorList>
    </citation>
    <scope>NUCLEOTIDE SEQUENCE</scope>
    <source>
        <strain evidence="2">ZStruIII14-9</strain>
        <plasmid evidence="2">pZSt-cp30-7</plasmid>
    </source>
</reference>
<keyword evidence="1" id="KW-0614">Plasmid</keyword>
<dbReference type="EMBL" id="CP044823">
    <property type="protein sequence ID" value="QFP48751.1"/>
    <property type="molecule type" value="Genomic_DNA"/>
</dbReference>
<organism evidence="1">
    <name type="scientific">Borrelia miyamotoi</name>
    <dbReference type="NCBI Taxonomy" id="47466"/>
    <lineage>
        <taxon>Bacteria</taxon>
        <taxon>Pseudomonadati</taxon>
        <taxon>Spirochaetota</taxon>
        <taxon>Spirochaetia</taxon>
        <taxon>Spirochaetales</taxon>
        <taxon>Borreliaceae</taxon>
        <taxon>Borrelia</taxon>
    </lineage>
</organism>
<evidence type="ECO:0000313" key="2">
    <source>
        <dbReference type="EMBL" id="WAZ72784.1"/>
    </source>
</evidence>
<name>A0A5P8AV13_9SPIR</name>
<sequence>METILERLKDKKSEVKVNNQKPIFVTKKEKPLFIKVEVENNRTLYHTNIMMDLYVFGINKNQKHKFFISFRGLFNQKKVEAFNLFSIKGDDDFLGIFYGYRKPIKNVAVKYEKDGISKTYTFSKVYYIGFKFNRGDIFCYLKGISRLLKKESSETKYYKSLINKFLNLEREVYEFYEKQLPKGGLIKKWIAKNQK</sequence>
<dbReference type="EMBL" id="CP114730">
    <property type="protein sequence ID" value="WAZ72784.1"/>
    <property type="molecule type" value="Genomic_DNA"/>
</dbReference>
<evidence type="ECO:0000313" key="3">
    <source>
        <dbReference type="Proteomes" id="UP001164513"/>
    </source>
</evidence>
<dbReference type="Proteomes" id="UP001164513">
    <property type="component" value="Plasmid pZSt-cp30-7"/>
</dbReference>